<evidence type="ECO:0000313" key="1">
    <source>
        <dbReference type="EMBL" id="CAH2054093.1"/>
    </source>
</evidence>
<keyword evidence="2" id="KW-1185">Reference proteome</keyword>
<reference evidence="1" key="1">
    <citation type="submission" date="2022-03" db="EMBL/GenBank/DDBJ databases">
        <authorList>
            <person name="Martin H S."/>
        </authorList>
    </citation>
    <scope>NUCLEOTIDE SEQUENCE</scope>
</reference>
<gene>
    <name evidence="1" type="ORF">IPOD504_LOCUS8479</name>
</gene>
<dbReference type="Proteomes" id="UP000837857">
    <property type="component" value="Chromosome 21"/>
</dbReference>
<evidence type="ECO:0000313" key="2">
    <source>
        <dbReference type="Proteomes" id="UP000837857"/>
    </source>
</evidence>
<organism evidence="1 2">
    <name type="scientific">Iphiclides podalirius</name>
    <name type="common">scarce swallowtail</name>
    <dbReference type="NCBI Taxonomy" id="110791"/>
    <lineage>
        <taxon>Eukaryota</taxon>
        <taxon>Metazoa</taxon>
        <taxon>Ecdysozoa</taxon>
        <taxon>Arthropoda</taxon>
        <taxon>Hexapoda</taxon>
        <taxon>Insecta</taxon>
        <taxon>Pterygota</taxon>
        <taxon>Neoptera</taxon>
        <taxon>Endopterygota</taxon>
        <taxon>Lepidoptera</taxon>
        <taxon>Glossata</taxon>
        <taxon>Ditrysia</taxon>
        <taxon>Papilionoidea</taxon>
        <taxon>Papilionidae</taxon>
        <taxon>Papilioninae</taxon>
        <taxon>Iphiclides</taxon>
    </lineage>
</organism>
<sequence length="86" mass="9867">MRELNNRYSNDKIPTWTLSSVREQAQRPTKGATGTDVAYPQRRESILARNKRRRVMAAKGGRRAARAGQLRPHLPRALMADFEISY</sequence>
<proteinExistence type="predicted"/>
<protein>
    <submittedName>
        <fullName evidence="1">Uncharacterized protein</fullName>
    </submittedName>
</protein>
<dbReference type="EMBL" id="OW152833">
    <property type="protein sequence ID" value="CAH2054093.1"/>
    <property type="molecule type" value="Genomic_DNA"/>
</dbReference>
<name>A0ABN8ICI4_9NEOP</name>
<accession>A0ABN8ICI4</accession>
<feature type="non-terminal residue" evidence="1">
    <location>
        <position position="86"/>
    </location>
</feature>